<evidence type="ECO:0000256" key="3">
    <source>
        <dbReference type="ARBA" id="ARBA00023027"/>
    </source>
</evidence>
<evidence type="ECO:0000256" key="2">
    <source>
        <dbReference type="ARBA" id="ARBA00023002"/>
    </source>
</evidence>
<comment type="caution">
    <text evidence="7">The sequence shown here is derived from an EMBL/GenBank/DDBJ whole genome shotgun (WGS) entry which is preliminary data.</text>
</comment>
<dbReference type="PANTHER" id="PTHR42789:SF1">
    <property type="entry name" value="D-ISOMER SPECIFIC 2-HYDROXYACID DEHYDROGENASE FAMILY PROTEIN (AFU_ORTHOLOGUE AFUA_6G10090)"/>
    <property type="match status" value="1"/>
</dbReference>
<evidence type="ECO:0000313" key="7">
    <source>
        <dbReference type="EMBL" id="GAN76717.1"/>
    </source>
</evidence>
<protein>
    <submittedName>
        <fullName evidence="7">Dehydrogenase</fullName>
    </submittedName>
</protein>
<dbReference type="Pfam" id="PF02826">
    <property type="entry name" value="2-Hacid_dh_C"/>
    <property type="match status" value="1"/>
</dbReference>
<dbReference type="FunFam" id="3.40.50.720:FF:000203">
    <property type="entry name" value="D-3-phosphoglycerate dehydrogenase (SerA)"/>
    <property type="match status" value="1"/>
</dbReference>
<gene>
    <name evidence="7" type="ORF">Asru_0150_04</name>
</gene>
<dbReference type="InterPro" id="IPR036291">
    <property type="entry name" value="NAD(P)-bd_dom_sf"/>
</dbReference>
<dbReference type="InterPro" id="IPR006140">
    <property type="entry name" value="D-isomer_DH_NAD-bd"/>
</dbReference>
<dbReference type="AlphaFoldDB" id="A0A0D6P4Z2"/>
<dbReference type="Gene3D" id="3.40.50.720">
    <property type="entry name" value="NAD(P)-binding Rossmann-like Domain"/>
    <property type="match status" value="2"/>
</dbReference>
<dbReference type="InterPro" id="IPR050857">
    <property type="entry name" value="D-2-hydroxyacid_DH"/>
</dbReference>
<keyword evidence="8" id="KW-1185">Reference proteome</keyword>
<dbReference type="Proteomes" id="UP000032680">
    <property type="component" value="Unassembled WGS sequence"/>
</dbReference>
<keyword evidence="2 4" id="KW-0560">Oxidoreductase</keyword>
<reference evidence="7 8" key="1">
    <citation type="submission" date="2012-11" db="EMBL/GenBank/DDBJ databases">
        <title>Whole genome sequence of Acidisphaera rubrifaciens HS-AP3.</title>
        <authorList>
            <person name="Azuma Y."/>
            <person name="Higashiura N."/>
            <person name="Hirakawa H."/>
            <person name="Matsushita K."/>
        </authorList>
    </citation>
    <scope>NUCLEOTIDE SEQUENCE [LARGE SCALE GENOMIC DNA]</scope>
    <source>
        <strain evidence="7 8">HS-AP3</strain>
    </source>
</reference>
<evidence type="ECO:0000259" key="6">
    <source>
        <dbReference type="Pfam" id="PF02826"/>
    </source>
</evidence>
<dbReference type="PROSITE" id="PS00671">
    <property type="entry name" value="D_2_HYDROXYACID_DH_3"/>
    <property type="match status" value="1"/>
</dbReference>
<dbReference type="EMBL" id="BANB01000150">
    <property type="protein sequence ID" value="GAN76717.1"/>
    <property type="molecule type" value="Genomic_DNA"/>
</dbReference>
<dbReference type="CDD" id="cd12173">
    <property type="entry name" value="PGDH_4"/>
    <property type="match status" value="1"/>
</dbReference>
<name>A0A0D6P4Z2_9PROT</name>
<evidence type="ECO:0000313" key="8">
    <source>
        <dbReference type="Proteomes" id="UP000032680"/>
    </source>
</evidence>
<feature type="domain" description="D-isomer specific 2-hydroxyacid dehydrogenase catalytic" evidence="5">
    <location>
        <begin position="9"/>
        <end position="320"/>
    </location>
</feature>
<dbReference type="InterPro" id="IPR029753">
    <property type="entry name" value="D-isomer_DH_CS"/>
</dbReference>
<dbReference type="PROSITE" id="PS00670">
    <property type="entry name" value="D_2_HYDROXYACID_DH_2"/>
    <property type="match status" value="1"/>
</dbReference>
<evidence type="ECO:0000256" key="1">
    <source>
        <dbReference type="ARBA" id="ARBA00005854"/>
    </source>
</evidence>
<dbReference type="PANTHER" id="PTHR42789">
    <property type="entry name" value="D-ISOMER SPECIFIC 2-HYDROXYACID DEHYDROGENASE FAMILY PROTEIN (AFU_ORTHOLOGUE AFUA_6G10090)"/>
    <property type="match status" value="1"/>
</dbReference>
<dbReference type="GO" id="GO:0051287">
    <property type="term" value="F:NAD binding"/>
    <property type="evidence" value="ECO:0007669"/>
    <property type="project" value="InterPro"/>
</dbReference>
<comment type="similarity">
    <text evidence="1 4">Belongs to the D-isomer specific 2-hydroxyacid dehydrogenase family.</text>
</comment>
<accession>A0A0D6P4Z2</accession>
<evidence type="ECO:0000256" key="4">
    <source>
        <dbReference type="RuleBase" id="RU003719"/>
    </source>
</evidence>
<dbReference type="SUPFAM" id="SSF51735">
    <property type="entry name" value="NAD(P)-binding Rossmann-fold domains"/>
    <property type="match status" value="1"/>
</dbReference>
<organism evidence="7 8">
    <name type="scientific">Acidisphaera rubrifaciens HS-AP3</name>
    <dbReference type="NCBI Taxonomy" id="1231350"/>
    <lineage>
        <taxon>Bacteria</taxon>
        <taxon>Pseudomonadati</taxon>
        <taxon>Pseudomonadota</taxon>
        <taxon>Alphaproteobacteria</taxon>
        <taxon>Acetobacterales</taxon>
        <taxon>Acetobacteraceae</taxon>
        <taxon>Acidisphaera</taxon>
    </lineage>
</organism>
<dbReference type="GO" id="GO:0016616">
    <property type="term" value="F:oxidoreductase activity, acting on the CH-OH group of donors, NAD or NADP as acceptor"/>
    <property type="evidence" value="ECO:0007669"/>
    <property type="project" value="InterPro"/>
</dbReference>
<dbReference type="InterPro" id="IPR006139">
    <property type="entry name" value="D-isomer_2_OHA_DH_cat_dom"/>
</dbReference>
<dbReference type="Pfam" id="PF00389">
    <property type="entry name" value="2-Hacid_dh"/>
    <property type="match status" value="1"/>
</dbReference>
<sequence>MAHGNRRRVVVSDTMHAAGLAVLRARPDIDIATYRAGEPGPAFHAALSEAHGIALSVNPFGPAEVAAAPHLRVVARIGVGYDAVDIPALDRRRIPLMTTGTANSTSVAEAALTMMLMLAKRHVRMDAIVRSGDWSKRFALPPMEVDGKRVLVIGHGRIGSRTARLCAALGMVVTVHDPYVADAAITAAGHAVAPDLDAALPLADFVTIHCPRSAETVGLFDAARIARMKEGAFLVNTARGGIVDEAALHAALQSGRLAGAGLDVFDREPAPRDNPLLSHPGLVFAPHMAGVTEEALAAMSVATARNILSVLDGAPLRENVINPDVLD</sequence>
<dbReference type="SUPFAM" id="SSF52283">
    <property type="entry name" value="Formate/glycerate dehydrogenase catalytic domain-like"/>
    <property type="match status" value="1"/>
</dbReference>
<feature type="domain" description="D-isomer specific 2-hydroxyacid dehydrogenase NAD-binding" evidence="6">
    <location>
        <begin position="112"/>
        <end position="289"/>
    </location>
</feature>
<keyword evidence="3" id="KW-0520">NAD</keyword>
<evidence type="ECO:0000259" key="5">
    <source>
        <dbReference type="Pfam" id="PF00389"/>
    </source>
</evidence>
<proteinExistence type="inferred from homology"/>